<dbReference type="WBParaSite" id="RSKR_0000300900.1">
    <property type="protein sequence ID" value="RSKR_0000300900.1"/>
    <property type="gene ID" value="RSKR_0000300900"/>
</dbReference>
<organism evidence="1 2">
    <name type="scientific">Rhabditophanes sp. KR3021</name>
    <dbReference type="NCBI Taxonomy" id="114890"/>
    <lineage>
        <taxon>Eukaryota</taxon>
        <taxon>Metazoa</taxon>
        <taxon>Ecdysozoa</taxon>
        <taxon>Nematoda</taxon>
        <taxon>Chromadorea</taxon>
        <taxon>Rhabditida</taxon>
        <taxon>Tylenchina</taxon>
        <taxon>Panagrolaimomorpha</taxon>
        <taxon>Strongyloidoidea</taxon>
        <taxon>Alloionematidae</taxon>
        <taxon>Rhabditophanes</taxon>
    </lineage>
</organism>
<protein>
    <submittedName>
        <fullName evidence="2">DUF148 domain-containing protein</fullName>
    </submittedName>
</protein>
<evidence type="ECO:0000313" key="1">
    <source>
        <dbReference type="Proteomes" id="UP000095286"/>
    </source>
</evidence>
<reference evidence="2" key="1">
    <citation type="submission" date="2016-11" db="UniProtKB">
        <authorList>
            <consortium name="WormBaseParasite"/>
        </authorList>
    </citation>
    <scope>IDENTIFICATION</scope>
    <source>
        <strain evidence="2">KR3021</strain>
    </source>
</reference>
<evidence type="ECO:0000313" key="2">
    <source>
        <dbReference type="WBParaSite" id="RSKR_0000300900.1"/>
    </source>
</evidence>
<dbReference type="Proteomes" id="UP000095286">
    <property type="component" value="Unplaced"/>
</dbReference>
<name>A0AC35TQ26_9BILA</name>
<proteinExistence type="predicted"/>
<accession>A0AC35TQ26</accession>
<sequence>MTPFFKLAVFICALSFVSMAAHIKVSSSTIKTPKDSSEEGSRPKRLFFSTTGQPSLKMAYKPRFGNSTTNLSIDVAQQIPPFLKTASTDTKNQYETIIKNKDLSRNERDEAVDDLVKNQSSAIKAAYQKFKDEREDAEFERQQKISAIGKGLSSDAEDIFIELTNVLQDKSLTNDEIRDKIQSIENGVSDKSQLDDVMAAVHKVFVPVVTKKTTTENTILLN</sequence>